<dbReference type="Pfam" id="PF20152">
    <property type="entry name" value="DUF6534"/>
    <property type="match status" value="1"/>
</dbReference>
<feature type="compositionally biased region" description="Polar residues" evidence="1">
    <location>
        <begin position="218"/>
        <end position="234"/>
    </location>
</feature>
<accession>A0AAD6ZV46</accession>
<feature type="domain" description="DUF6534" evidence="3">
    <location>
        <begin position="119"/>
        <end position="204"/>
    </location>
</feature>
<dbReference type="InterPro" id="IPR045339">
    <property type="entry name" value="DUF6534"/>
</dbReference>
<evidence type="ECO:0000313" key="5">
    <source>
        <dbReference type="Proteomes" id="UP001218218"/>
    </source>
</evidence>
<feature type="transmembrane region" description="Helical" evidence="2">
    <location>
        <begin position="36"/>
        <end position="56"/>
    </location>
</feature>
<feature type="transmembrane region" description="Helical" evidence="2">
    <location>
        <begin position="181"/>
        <end position="201"/>
    </location>
</feature>
<feature type="transmembrane region" description="Helical" evidence="2">
    <location>
        <begin position="68"/>
        <end position="94"/>
    </location>
</feature>
<dbReference type="PANTHER" id="PTHR40465:SF1">
    <property type="entry name" value="DUF6534 DOMAIN-CONTAINING PROTEIN"/>
    <property type="match status" value="1"/>
</dbReference>
<comment type="caution">
    <text evidence="4">The sequence shown here is derived from an EMBL/GenBank/DDBJ whole genome shotgun (WGS) entry which is preliminary data.</text>
</comment>
<evidence type="ECO:0000259" key="3">
    <source>
        <dbReference type="Pfam" id="PF20152"/>
    </source>
</evidence>
<feature type="transmembrane region" description="Helical" evidence="2">
    <location>
        <begin position="155"/>
        <end position="175"/>
    </location>
</feature>
<dbReference type="Proteomes" id="UP001218218">
    <property type="component" value="Unassembled WGS sequence"/>
</dbReference>
<name>A0AAD6ZV46_9AGAR</name>
<dbReference type="PANTHER" id="PTHR40465">
    <property type="entry name" value="CHROMOSOME 1, WHOLE GENOME SHOTGUN SEQUENCE"/>
    <property type="match status" value="1"/>
</dbReference>
<sequence length="265" mass="28990">MPVNDAASGPTYAELMMGSTYAQIFGPVFWACVDELVVECLIAAIITFASQMYFVYQLYMVKSVGSTATVVNALVVVLSMAAFASSLGCVVIMFQYPQSIFMNRTYYFAVLAGLAKGFAAVADIIATIAMCMFLKSADTGINRTSSMLKSIMHVVINRGILVTAAQILQLIFFFATSGHLYWLAFHINTTKLYVNTFFGMLNARPPLKDRHATDHMSFSSEATGTSQRFATTSKTARHNKVAELDTSEYPRGTIHVTTSSSVAYL</sequence>
<proteinExistence type="predicted"/>
<feature type="transmembrane region" description="Helical" evidence="2">
    <location>
        <begin position="106"/>
        <end position="134"/>
    </location>
</feature>
<reference evidence="4" key="1">
    <citation type="submission" date="2023-03" db="EMBL/GenBank/DDBJ databases">
        <title>Massive genome expansion in bonnet fungi (Mycena s.s.) driven by repeated elements and novel gene families across ecological guilds.</title>
        <authorList>
            <consortium name="Lawrence Berkeley National Laboratory"/>
            <person name="Harder C.B."/>
            <person name="Miyauchi S."/>
            <person name="Viragh M."/>
            <person name="Kuo A."/>
            <person name="Thoen E."/>
            <person name="Andreopoulos B."/>
            <person name="Lu D."/>
            <person name="Skrede I."/>
            <person name="Drula E."/>
            <person name="Henrissat B."/>
            <person name="Morin E."/>
            <person name="Kohler A."/>
            <person name="Barry K."/>
            <person name="LaButti K."/>
            <person name="Morin E."/>
            <person name="Salamov A."/>
            <person name="Lipzen A."/>
            <person name="Mereny Z."/>
            <person name="Hegedus B."/>
            <person name="Baldrian P."/>
            <person name="Stursova M."/>
            <person name="Weitz H."/>
            <person name="Taylor A."/>
            <person name="Grigoriev I.V."/>
            <person name="Nagy L.G."/>
            <person name="Martin F."/>
            <person name="Kauserud H."/>
        </authorList>
    </citation>
    <scope>NUCLEOTIDE SEQUENCE</scope>
    <source>
        <strain evidence="4">CBHHK002</strain>
    </source>
</reference>
<gene>
    <name evidence="4" type="ORF">DFH08DRAFT_963784</name>
</gene>
<dbReference type="EMBL" id="JARIHO010000027">
    <property type="protein sequence ID" value="KAJ7339737.1"/>
    <property type="molecule type" value="Genomic_DNA"/>
</dbReference>
<keyword evidence="2" id="KW-1133">Transmembrane helix</keyword>
<protein>
    <recommendedName>
        <fullName evidence="3">DUF6534 domain-containing protein</fullName>
    </recommendedName>
</protein>
<evidence type="ECO:0000256" key="1">
    <source>
        <dbReference type="SAM" id="MobiDB-lite"/>
    </source>
</evidence>
<keyword evidence="5" id="KW-1185">Reference proteome</keyword>
<evidence type="ECO:0000313" key="4">
    <source>
        <dbReference type="EMBL" id="KAJ7339737.1"/>
    </source>
</evidence>
<evidence type="ECO:0000256" key="2">
    <source>
        <dbReference type="SAM" id="Phobius"/>
    </source>
</evidence>
<keyword evidence="2" id="KW-0472">Membrane</keyword>
<keyword evidence="2" id="KW-0812">Transmembrane</keyword>
<organism evidence="4 5">
    <name type="scientific">Mycena albidolilacea</name>
    <dbReference type="NCBI Taxonomy" id="1033008"/>
    <lineage>
        <taxon>Eukaryota</taxon>
        <taxon>Fungi</taxon>
        <taxon>Dikarya</taxon>
        <taxon>Basidiomycota</taxon>
        <taxon>Agaricomycotina</taxon>
        <taxon>Agaricomycetes</taxon>
        <taxon>Agaricomycetidae</taxon>
        <taxon>Agaricales</taxon>
        <taxon>Marasmiineae</taxon>
        <taxon>Mycenaceae</taxon>
        <taxon>Mycena</taxon>
    </lineage>
</organism>
<feature type="region of interest" description="Disordered" evidence="1">
    <location>
        <begin position="218"/>
        <end position="242"/>
    </location>
</feature>
<dbReference type="AlphaFoldDB" id="A0AAD6ZV46"/>